<feature type="chain" id="PRO_5045920250" description="YqgU-like 6-bladed beta-propeller domain-containing protein" evidence="1">
    <location>
        <begin position="26"/>
        <end position="356"/>
    </location>
</feature>
<reference evidence="3 4" key="1">
    <citation type="submission" date="2021-04" db="EMBL/GenBank/DDBJ databases">
        <title>Metabacillus sp. strain KIGAM252 whole genome sequence.</title>
        <authorList>
            <person name="Seo M.-J."/>
            <person name="Cho E.-S."/>
            <person name="Hwang C.Y."/>
            <person name="Yoon D.J."/>
        </authorList>
    </citation>
    <scope>NUCLEOTIDE SEQUENCE [LARGE SCALE GENOMIC DNA]</scope>
    <source>
        <strain evidence="3 4">KIGAM252</strain>
    </source>
</reference>
<gene>
    <name evidence="3" type="ORF">J9317_12995</name>
</gene>
<dbReference type="PROSITE" id="PS51257">
    <property type="entry name" value="PROKAR_LIPOPROTEIN"/>
    <property type="match status" value="1"/>
</dbReference>
<evidence type="ECO:0000259" key="2">
    <source>
        <dbReference type="Pfam" id="PF21101"/>
    </source>
</evidence>
<dbReference type="Proteomes" id="UP000682403">
    <property type="component" value="Unassembled WGS sequence"/>
</dbReference>
<organism evidence="3 4">
    <name type="scientific">Metabacillus flavus</name>
    <dbReference type="NCBI Taxonomy" id="2823519"/>
    <lineage>
        <taxon>Bacteria</taxon>
        <taxon>Bacillati</taxon>
        <taxon>Bacillota</taxon>
        <taxon>Bacilli</taxon>
        <taxon>Bacillales</taxon>
        <taxon>Bacillaceae</taxon>
        <taxon>Metabacillus</taxon>
    </lineage>
</organism>
<protein>
    <recommendedName>
        <fullName evidence="2">YqgU-like 6-bladed beta-propeller domain-containing protein</fullName>
    </recommendedName>
</protein>
<accession>A0ABS5LG58</accession>
<dbReference type="Pfam" id="PF21101">
    <property type="entry name" value="YqgU"/>
    <property type="match status" value="1"/>
</dbReference>
<sequence>MRSNRFRVMTAAFALAAVTAGCTNAEQQNIPAAEANIEKNQQKQEDSIVPYQANGQTFQMVGGWMGNHTVVFAEYEDQQTILYTYSLTTGEKSELYSVNMPVTHFETSPKGDYLLLQGSPSSKQIVLLLIDAQGKELFEEKFSSHDLAFSWSKSNSDRLFVTAFNEDWTYKTAIYHPLSGYEDANPIDAPFAEWNGEDKLLFAKDHSLQQSDIYQFDPEKNEEKLAAEMVLAVYAKKNAWITLSQVNGEIDYNIHDGKKTHRFPASLNQMEGTAEIPKAEISPNGKEFLTYEYNKETGKLDLISFSFSNEKKKVRLEDAVNVPLLFSPDGTKVLYGFQLEKVFDMITGSLKTLIKF</sequence>
<feature type="signal peptide" evidence="1">
    <location>
        <begin position="1"/>
        <end position="25"/>
    </location>
</feature>
<keyword evidence="4" id="KW-1185">Reference proteome</keyword>
<feature type="domain" description="YqgU-like 6-bladed beta-propeller" evidence="2">
    <location>
        <begin position="87"/>
        <end position="336"/>
    </location>
</feature>
<evidence type="ECO:0000256" key="1">
    <source>
        <dbReference type="SAM" id="SignalP"/>
    </source>
</evidence>
<dbReference type="EMBL" id="JAGVRK010000001">
    <property type="protein sequence ID" value="MBS2969682.1"/>
    <property type="molecule type" value="Genomic_DNA"/>
</dbReference>
<comment type="caution">
    <text evidence="3">The sequence shown here is derived from an EMBL/GenBank/DDBJ whole genome shotgun (WGS) entry which is preliminary data.</text>
</comment>
<proteinExistence type="predicted"/>
<dbReference type="RefSeq" id="WP_211559246.1">
    <property type="nucleotide sequence ID" value="NZ_JAGVRK010000001.1"/>
</dbReference>
<evidence type="ECO:0000313" key="3">
    <source>
        <dbReference type="EMBL" id="MBS2969682.1"/>
    </source>
</evidence>
<keyword evidence="1" id="KW-0732">Signal</keyword>
<name>A0ABS5LG58_9BACI</name>
<dbReference type="SUPFAM" id="SSF82171">
    <property type="entry name" value="DPP6 N-terminal domain-like"/>
    <property type="match status" value="1"/>
</dbReference>
<evidence type="ECO:0000313" key="4">
    <source>
        <dbReference type="Proteomes" id="UP000682403"/>
    </source>
</evidence>
<dbReference type="InterPro" id="IPR048421">
    <property type="entry name" value="YqgU_beta-prop"/>
</dbReference>